<keyword evidence="7" id="KW-1185">Reference proteome</keyword>
<dbReference type="Pfam" id="PF01614">
    <property type="entry name" value="IclR_C"/>
    <property type="match status" value="1"/>
</dbReference>
<dbReference type="SUPFAM" id="SSF46785">
    <property type="entry name" value="Winged helix' DNA-binding domain"/>
    <property type="match status" value="1"/>
</dbReference>
<dbReference type="GO" id="GO:0003677">
    <property type="term" value="F:DNA binding"/>
    <property type="evidence" value="ECO:0007669"/>
    <property type="project" value="UniProtKB-KW"/>
</dbReference>
<evidence type="ECO:0000256" key="1">
    <source>
        <dbReference type="ARBA" id="ARBA00023015"/>
    </source>
</evidence>
<dbReference type="PANTHER" id="PTHR30136">
    <property type="entry name" value="HELIX-TURN-HELIX TRANSCRIPTIONAL REGULATOR, ICLR FAMILY"/>
    <property type="match status" value="1"/>
</dbReference>
<dbReference type="AlphaFoldDB" id="A0AA41KJJ2"/>
<proteinExistence type="predicted"/>
<dbReference type="PROSITE" id="PS51078">
    <property type="entry name" value="ICLR_ED"/>
    <property type="match status" value="1"/>
</dbReference>
<evidence type="ECO:0000259" key="5">
    <source>
        <dbReference type="PROSITE" id="PS51078"/>
    </source>
</evidence>
<reference evidence="6" key="1">
    <citation type="submission" date="2021-06" db="EMBL/GenBank/DDBJ databases">
        <title>New haloarchaea isolates fom saline soil.</title>
        <authorList>
            <person name="Duran-Viseras A."/>
            <person name="Sanchez-Porro C.S."/>
            <person name="Ventosa A."/>
        </authorList>
    </citation>
    <scope>NUCLEOTIDE SEQUENCE</scope>
    <source>
        <strain evidence="6">JCM 18369</strain>
    </source>
</reference>
<dbReference type="InterPro" id="IPR050707">
    <property type="entry name" value="HTH_MetabolicPath_Reg"/>
</dbReference>
<organism evidence="6 7">
    <name type="scientific">Haloarcula salina</name>
    <dbReference type="NCBI Taxonomy" id="1429914"/>
    <lineage>
        <taxon>Archaea</taxon>
        <taxon>Methanobacteriati</taxon>
        <taxon>Methanobacteriota</taxon>
        <taxon>Stenosarchaea group</taxon>
        <taxon>Halobacteria</taxon>
        <taxon>Halobacteriales</taxon>
        <taxon>Haloarculaceae</taxon>
        <taxon>Haloarcula</taxon>
    </lineage>
</organism>
<evidence type="ECO:0000313" key="7">
    <source>
        <dbReference type="Proteomes" id="UP001166304"/>
    </source>
</evidence>
<dbReference type="GO" id="GO:0045892">
    <property type="term" value="P:negative regulation of DNA-templated transcription"/>
    <property type="evidence" value="ECO:0007669"/>
    <property type="project" value="TreeGrafter"/>
</dbReference>
<protein>
    <submittedName>
        <fullName evidence="6">IclR family transcriptional regulator</fullName>
    </submittedName>
</protein>
<evidence type="ECO:0000256" key="2">
    <source>
        <dbReference type="ARBA" id="ARBA00023125"/>
    </source>
</evidence>
<dbReference type="PANTHER" id="PTHR30136:SF35">
    <property type="entry name" value="HTH-TYPE TRANSCRIPTIONAL REGULATOR RV1719"/>
    <property type="match status" value="1"/>
</dbReference>
<dbReference type="InterPro" id="IPR036388">
    <property type="entry name" value="WH-like_DNA-bd_sf"/>
</dbReference>
<keyword evidence="2" id="KW-0238">DNA-binding</keyword>
<dbReference type="GO" id="GO:0003700">
    <property type="term" value="F:DNA-binding transcription factor activity"/>
    <property type="evidence" value="ECO:0007669"/>
    <property type="project" value="TreeGrafter"/>
</dbReference>
<dbReference type="InterPro" id="IPR036390">
    <property type="entry name" value="WH_DNA-bd_sf"/>
</dbReference>
<gene>
    <name evidence="6" type="ORF">KTS37_13620</name>
</gene>
<dbReference type="Pfam" id="PF09339">
    <property type="entry name" value="HTH_IclR"/>
    <property type="match status" value="1"/>
</dbReference>
<comment type="caution">
    <text evidence="6">The sequence shown here is derived from an EMBL/GenBank/DDBJ whole genome shotgun (WGS) entry which is preliminary data.</text>
</comment>
<evidence type="ECO:0000259" key="4">
    <source>
        <dbReference type="PROSITE" id="PS51077"/>
    </source>
</evidence>
<dbReference type="Gene3D" id="1.10.10.10">
    <property type="entry name" value="Winged helix-like DNA-binding domain superfamily/Winged helix DNA-binding domain"/>
    <property type="match status" value="1"/>
</dbReference>
<dbReference type="InterPro" id="IPR005471">
    <property type="entry name" value="Tscrpt_reg_IclR_N"/>
</dbReference>
<dbReference type="RefSeq" id="WP_162414398.1">
    <property type="nucleotide sequence ID" value="NZ_JAHQXE010000004.1"/>
</dbReference>
<dbReference type="InterPro" id="IPR029016">
    <property type="entry name" value="GAF-like_dom_sf"/>
</dbReference>
<keyword evidence="3" id="KW-0804">Transcription</keyword>
<evidence type="ECO:0000256" key="3">
    <source>
        <dbReference type="ARBA" id="ARBA00023163"/>
    </source>
</evidence>
<dbReference type="InterPro" id="IPR014757">
    <property type="entry name" value="Tscrpt_reg_IclR_C"/>
</dbReference>
<dbReference type="SMART" id="SM00346">
    <property type="entry name" value="HTH_ICLR"/>
    <property type="match status" value="1"/>
</dbReference>
<dbReference type="SUPFAM" id="SSF55781">
    <property type="entry name" value="GAF domain-like"/>
    <property type="match status" value="1"/>
</dbReference>
<sequence length="259" mass="28974">MASNSPADERKTLGSVEKAFTILDQIKSEGRVGLSDLAGQLDIPKSTVHIYLQTLQNEGFVVQADEEYTLSYRFLEYGGTFRNRSKLYRTARAEVDKLETDTGEVASLGIEENGLRVLIYKSEGPDAIHDNAPVGEYTHMHWTALGKAILAHYPRERVESIVDRHGLPRANEHTITDRDELFEELERTRDRGYSIEDQDRRQGVLTIGAPIHSRSADEVVGAVSASGPKSRIEETERFDELVAAVKKSANVIELGFSHY</sequence>
<evidence type="ECO:0000313" key="6">
    <source>
        <dbReference type="EMBL" id="MBV0902828.1"/>
    </source>
</evidence>
<accession>A0AA41KJJ2</accession>
<dbReference type="EMBL" id="JAHQXE010000004">
    <property type="protein sequence ID" value="MBV0902828.1"/>
    <property type="molecule type" value="Genomic_DNA"/>
</dbReference>
<dbReference type="Gene3D" id="3.30.450.40">
    <property type="match status" value="1"/>
</dbReference>
<dbReference type="PROSITE" id="PS51077">
    <property type="entry name" value="HTH_ICLR"/>
    <property type="match status" value="1"/>
</dbReference>
<dbReference type="Proteomes" id="UP001166304">
    <property type="component" value="Unassembled WGS sequence"/>
</dbReference>
<feature type="domain" description="HTH iclR-type" evidence="4">
    <location>
        <begin position="13"/>
        <end position="72"/>
    </location>
</feature>
<keyword evidence="1" id="KW-0805">Transcription regulation</keyword>
<feature type="domain" description="IclR-ED" evidence="5">
    <location>
        <begin position="73"/>
        <end position="258"/>
    </location>
</feature>
<name>A0AA41KJJ2_9EURY</name>